<keyword evidence="3" id="KW-1185">Reference proteome</keyword>
<dbReference type="SUPFAM" id="SSF69065">
    <property type="entry name" value="RNase III domain-like"/>
    <property type="match status" value="1"/>
</dbReference>
<dbReference type="Proteomes" id="UP001164286">
    <property type="component" value="Unassembled WGS sequence"/>
</dbReference>
<evidence type="ECO:0000259" key="1">
    <source>
        <dbReference type="PROSITE" id="PS50142"/>
    </source>
</evidence>
<dbReference type="GeneID" id="77732503"/>
<dbReference type="GO" id="GO:0004525">
    <property type="term" value="F:ribonuclease III activity"/>
    <property type="evidence" value="ECO:0007669"/>
    <property type="project" value="InterPro"/>
</dbReference>
<dbReference type="PROSITE" id="PS50142">
    <property type="entry name" value="RNASE_3_2"/>
    <property type="match status" value="1"/>
</dbReference>
<proteinExistence type="predicted"/>
<accession>A0AA38HCM0</accession>
<dbReference type="InterPro" id="IPR000999">
    <property type="entry name" value="RNase_III_dom"/>
</dbReference>
<protein>
    <submittedName>
        <fullName evidence="2">Ribonuclease III domain-containing protein</fullName>
    </submittedName>
</protein>
<dbReference type="EMBL" id="JAKWFO010000005">
    <property type="protein sequence ID" value="KAI9636521.1"/>
    <property type="molecule type" value="Genomic_DNA"/>
</dbReference>
<comment type="caution">
    <text evidence="2">The sequence shown here is derived from an EMBL/GenBank/DDBJ whole genome shotgun (WGS) entry which is preliminary data.</text>
</comment>
<dbReference type="CDD" id="cd00593">
    <property type="entry name" value="RIBOc"/>
    <property type="match status" value="1"/>
</dbReference>
<dbReference type="RefSeq" id="XP_052946298.1">
    <property type="nucleotide sequence ID" value="XM_053093298.1"/>
</dbReference>
<sequence>MAGKSLSNWVLPPLPSSVLTVLPARLTVADATADKHSVTHSSYHCLASNPNSLALDEPTPDYEKLEHVGDGIVGSAVIMLLHRLYPGLKPGPATFLKSQICSNAVLSQISVQLGLPRQLKSHVSQIMQHQANSSIQAALFEAHIGAIAASDYRSITISPTLSTYLERIFEPIVEWAFGAMRAYHQELVTGDWTEEIDRIAVGAKNTLDTWAQGKTGGRVEVRTEETVPPFTAVCIVKLPDGRQLQTSATRTTKKLASAAASWQMCGELNPPRREISE</sequence>
<evidence type="ECO:0000313" key="2">
    <source>
        <dbReference type="EMBL" id="KAI9636521.1"/>
    </source>
</evidence>
<reference evidence="2" key="1">
    <citation type="journal article" date="2022" name="G3 (Bethesda)">
        <title>High quality genome of the basidiomycete yeast Dioszegia hungarica PDD-24b-2 isolated from cloud water.</title>
        <authorList>
            <person name="Jarrige D."/>
            <person name="Haridas S."/>
            <person name="Bleykasten-Grosshans C."/>
            <person name="Joly M."/>
            <person name="Nadalig T."/>
            <person name="Sancelme M."/>
            <person name="Vuilleumier S."/>
            <person name="Grigoriev I.V."/>
            <person name="Amato P."/>
            <person name="Bringel F."/>
        </authorList>
    </citation>
    <scope>NUCLEOTIDE SEQUENCE</scope>
    <source>
        <strain evidence="2">PDD-24b-2</strain>
    </source>
</reference>
<dbReference type="Pfam" id="PF00636">
    <property type="entry name" value="Ribonuclease_3"/>
    <property type="match status" value="1"/>
</dbReference>
<dbReference type="GO" id="GO:0006396">
    <property type="term" value="P:RNA processing"/>
    <property type="evidence" value="ECO:0007669"/>
    <property type="project" value="InterPro"/>
</dbReference>
<evidence type="ECO:0000313" key="3">
    <source>
        <dbReference type="Proteomes" id="UP001164286"/>
    </source>
</evidence>
<name>A0AA38HCM0_9TREE</name>
<dbReference type="SMART" id="SM00535">
    <property type="entry name" value="RIBOc"/>
    <property type="match status" value="1"/>
</dbReference>
<dbReference type="InterPro" id="IPR036389">
    <property type="entry name" value="RNase_III_sf"/>
</dbReference>
<dbReference type="Gene3D" id="1.10.1520.10">
    <property type="entry name" value="Ribonuclease III domain"/>
    <property type="match status" value="1"/>
</dbReference>
<gene>
    <name evidence="2" type="ORF">MKK02DRAFT_45224</name>
</gene>
<dbReference type="AlphaFoldDB" id="A0AA38HCM0"/>
<organism evidence="2 3">
    <name type="scientific">Dioszegia hungarica</name>
    <dbReference type="NCBI Taxonomy" id="4972"/>
    <lineage>
        <taxon>Eukaryota</taxon>
        <taxon>Fungi</taxon>
        <taxon>Dikarya</taxon>
        <taxon>Basidiomycota</taxon>
        <taxon>Agaricomycotina</taxon>
        <taxon>Tremellomycetes</taxon>
        <taxon>Tremellales</taxon>
        <taxon>Bulleribasidiaceae</taxon>
        <taxon>Dioszegia</taxon>
    </lineage>
</organism>
<feature type="domain" description="RNase III" evidence="1">
    <location>
        <begin position="19"/>
        <end position="147"/>
    </location>
</feature>